<dbReference type="EMBL" id="LJKE01000015">
    <property type="protein sequence ID" value="KZD71922.1"/>
    <property type="molecule type" value="Genomic_DNA"/>
</dbReference>
<dbReference type="PATRIC" id="fig|1396.535.peg.4131"/>
<dbReference type="Proteomes" id="UP000076482">
    <property type="component" value="Unassembled WGS sequence"/>
</dbReference>
<organism evidence="1 2">
    <name type="scientific">Bacillus cereus</name>
    <dbReference type="NCBI Taxonomy" id="1396"/>
    <lineage>
        <taxon>Bacteria</taxon>
        <taxon>Bacillati</taxon>
        <taxon>Bacillota</taxon>
        <taxon>Bacilli</taxon>
        <taxon>Bacillales</taxon>
        <taxon>Bacillaceae</taxon>
        <taxon>Bacillus</taxon>
        <taxon>Bacillus cereus group</taxon>
    </lineage>
</organism>
<dbReference type="AlphaFoldDB" id="A0A164QMV2"/>
<reference evidence="1 2" key="1">
    <citation type="submission" date="2015-09" db="EMBL/GenBank/DDBJ databases">
        <title>Bacillus cereus food isolates.</title>
        <authorList>
            <person name="Boekhorst J."/>
        </authorList>
    </citation>
    <scope>NUCLEOTIDE SEQUENCE [LARGE SCALE GENOMIC DNA]</scope>
    <source>
        <strain evidence="1 2">B4088</strain>
    </source>
</reference>
<gene>
    <name evidence="1" type="ORF">B4088_0383</name>
</gene>
<dbReference type="RefSeq" id="WP_063259617.1">
    <property type="nucleotide sequence ID" value="NZ_LJKE01000015.1"/>
</dbReference>
<accession>A0A164QMV2</accession>
<evidence type="ECO:0000313" key="2">
    <source>
        <dbReference type="Proteomes" id="UP000076482"/>
    </source>
</evidence>
<comment type="caution">
    <text evidence="1">The sequence shown here is derived from an EMBL/GenBank/DDBJ whole genome shotgun (WGS) entry which is preliminary data.</text>
</comment>
<sequence length="154" mass="17728">MAPVVGMSIKFKSVAEDQQIYSGNLKYDLWEIELGYKGKQVKTTYATIKGEFKEPDLDHVINSMFTNAIMYQRYKNDLSGALFAFKRSGVTPKDVKRMIEGAKLGYDALVQLFGENYKLYEKYYHDMRPIKGLIKMNDMLQKLEELASLAKQDS</sequence>
<name>A0A164QMV2_BACCE</name>
<proteinExistence type="predicted"/>
<evidence type="ECO:0000313" key="1">
    <source>
        <dbReference type="EMBL" id="KZD71922.1"/>
    </source>
</evidence>
<protein>
    <submittedName>
        <fullName evidence="1">Uncharacterized protein</fullName>
    </submittedName>
</protein>